<dbReference type="EMBL" id="MHIZ01000023">
    <property type="protein sequence ID" value="OGY60118.1"/>
    <property type="molecule type" value="Genomic_DNA"/>
</dbReference>
<dbReference type="InterPro" id="IPR018149">
    <property type="entry name" value="Lys-tRNA-synth_II_C"/>
</dbReference>
<dbReference type="GO" id="GO:0005524">
    <property type="term" value="F:ATP binding"/>
    <property type="evidence" value="ECO:0007669"/>
    <property type="project" value="UniProtKB-UniRule"/>
</dbReference>
<protein>
    <recommendedName>
        <fullName evidence="7">Lysine--tRNA ligase</fullName>
        <ecNumber evidence="7">6.1.1.6</ecNumber>
    </recommendedName>
    <alternativeName>
        <fullName evidence="7">Lysyl-tRNA synthetase</fullName>
        <shortName evidence="7">LysRS</shortName>
    </alternativeName>
</protein>
<dbReference type="InterPro" id="IPR045864">
    <property type="entry name" value="aa-tRNA-synth_II/BPL/LPL"/>
</dbReference>
<keyword evidence="1 7" id="KW-0436">Ligase</keyword>
<feature type="binding site" evidence="7">
    <location>
        <position position="362"/>
    </location>
    <ligand>
        <name>Mg(2+)</name>
        <dbReference type="ChEBI" id="CHEBI:18420"/>
        <label>2</label>
    </ligand>
</feature>
<dbReference type="InterPro" id="IPR004365">
    <property type="entry name" value="NA-bd_OB_tRNA"/>
</dbReference>
<dbReference type="InterPro" id="IPR044136">
    <property type="entry name" value="Lys-tRNA-ligase_II_N"/>
</dbReference>
<dbReference type="InterPro" id="IPR002313">
    <property type="entry name" value="Lys-tRNA-ligase_II"/>
</dbReference>
<feature type="region of interest" description="Disordered" evidence="8">
    <location>
        <begin position="373"/>
        <end position="393"/>
    </location>
</feature>
<evidence type="ECO:0000256" key="2">
    <source>
        <dbReference type="ARBA" id="ARBA00022723"/>
    </source>
</evidence>
<organism evidence="10 11">
    <name type="scientific">Candidatus Colwellbacteria bacterium RIFCSPLOWO2_02_FULL_44_20b</name>
    <dbReference type="NCBI Taxonomy" id="1797691"/>
    <lineage>
        <taxon>Bacteria</taxon>
        <taxon>Candidatus Colwelliibacteriota</taxon>
    </lineage>
</organism>
<dbReference type="GO" id="GO:0005829">
    <property type="term" value="C:cytosol"/>
    <property type="evidence" value="ECO:0007669"/>
    <property type="project" value="TreeGrafter"/>
</dbReference>
<keyword evidence="4 7" id="KW-0067">ATP-binding</keyword>
<dbReference type="InterPro" id="IPR012340">
    <property type="entry name" value="NA-bd_OB-fold"/>
</dbReference>
<evidence type="ECO:0000256" key="8">
    <source>
        <dbReference type="SAM" id="MobiDB-lite"/>
    </source>
</evidence>
<dbReference type="HAMAP" id="MF_00252">
    <property type="entry name" value="Lys_tRNA_synth_class2"/>
    <property type="match status" value="1"/>
</dbReference>
<keyword evidence="7" id="KW-0460">Magnesium</keyword>
<dbReference type="PANTHER" id="PTHR42918:SF15">
    <property type="entry name" value="LYSINE--TRNA LIGASE, CHLOROPLASTIC_MITOCHONDRIAL"/>
    <property type="match status" value="1"/>
</dbReference>
<reference evidence="10 11" key="1">
    <citation type="journal article" date="2016" name="Nat. Commun.">
        <title>Thousands of microbial genomes shed light on interconnected biogeochemical processes in an aquifer system.</title>
        <authorList>
            <person name="Anantharaman K."/>
            <person name="Brown C.T."/>
            <person name="Hug L.A."/>
            <person name="Sharon I."/>
            <person name="Castelle C.J."/>
            <person name="Probst A.J."/>
            <person name="Thomas B.C."/>
            <person name="Singh A."/>
            <person name="Wilkins M.J."/>
            <person name="Karaoz U."/>
            <person name="Brodie E.L."/>
            <person name="Williams K.H."/>
            <person name="Hubbard S.S."/>
            <person name="Banfield J.F."/>
        </authorList>
    </citation>
    <scope>NUCLEOTIDE SEQUENCE [LARGE SCALE GENOMIC DNA]</scope>
</reference>
<comment type="caution">
    <text evidence="7">Lacks conserved residue(s) required for the propagation of feature annotation.</text>
</comment>
<dbReference type="SUPFAM" id="SSF55681">
    <property type="entry name" value="Class II aaRS and biotin synthetases"/>
    <property type="match status" value="1"/>
</dbReference>
<comment type="caution">
    <text evidence="10">The sequence shown here is derived from an EMBL/GenBank/DDBJ whole genome shotgun (WGS) entry which is preliminary data.</text>
</comment>
<keyword evidence="5 7" id="KW-0030">Aminoacyl-tRNA synthetase</keyword>
<keyword evidence="7" id="KW-0963">Cytoplasm</keyword>
<accession>A0A1G1Z669</accession>
<evidence type="ECO:0000256" key="6">
    <source>
        <dbReference type="ARBA" id="ARBA00048573"/>
    </source>
</evidence>
<keyword evidence="2 7" id="KW-0479">Metal-binding</keyword>
<dbReference type="GO" id="GO:0000287">
    <property type="term" value="F:magnesium ion binding"/>
    <property type="evidence" value="ECO:0007669"/>
    <property type="project" value="UniProtKB-UniRule"/>
</dbReference>
<evidence type="ECO:0000313" key="11">
    <source>
        <dbReference type="Proteomes" id="UP000178808"/>
    </source>
</evidence>
<name>A0A1G1Z669_9BACT</name>
<dbReference type="GO" id="GO:0004824">
    <property type="term" value="F:lysine-tRNA ligase activity"/>
    <property type="evidence" value="ECO:0007669"/>
    <property type="project" value="UniProtKB-UniRule"/>
</dbReference>
<dbReference type="Gene3D" id="3.30.930.10">
    <property type="entry name" value="Bira Bifunctional Protein, Domain 2"/>
    <property type="match status" value="1"/>
</dbReference>
<evidence type="ECO:0000259" key="9">
    <source>
        <dbReference type="PROSITE" id="PS50862"/>
    </source>
</evidence>
<dbReference type="InterPro" id="IPR006195">
    <property type="entry name" value="aa-tRNA-synth_II"/>
</dbReference>
<dbReference type="InterPro" id="IPR004364">
    <property type="entry name" value="Aa-tRNA-synt_II"/>
</dbReference>
<dbReference type="GO" id="GO:0006430">
    <property type="term" value="P:lysyl-tRNA aminoacylation"/>
    <property type="evidence" value="ECO:0007669"/>
    <property type="project" value="UniProtKB-UniRule"/>
</dbReference>
<sequence length="450" mass="51713">MLDDIIKERKKKLDAIIARGLNPYPARVKRTHTLREARENFEAFSSAQDSVSLVGRVVAFRDQGGVVFCDLNDSTDKLQVVLKKEDLKDFDFIVSVLDIGDFLEVTGMLFATQRGEQSIAATNARVIVKSLRPFPTSWSGLKDIEERYRRRYIDMVLNPEVKEVFLTRSRVVQEIRTLLLNEGFIEVETPVLQPIPGGALAKPFTTHHNALDIDLYLRVSPELYLKRCLVGGMNKVFEFARDFRNEGVDRDHYPEFTMLEFYSAYQDYEGLMDFTEKMLKPYLPGSWERIRYADTFKKYAGRDLKDIPNEQIDEVFKKEVRPKIQEPTFVTHYPKAISPLSKSVEGDPELTERFQVVVEGTEIVNAFSELNDPVDQRERMEEQERQHRAGNEEASRFDGDFVEALEYGMPPAAGLGLGIDRLVQLMTKSKAIKDTIIFPTMRSRDEGDIE</sequence>
<dbReference type="EC" id="6.1.1.6" evidence="7"/>
<dbReference type="CDD" id="cd04322">
    <property type="entry name" value="LysRS_N"/>
    <property type="match status" value="1"/>
</dbReference>
<comment type="catalytic activity">
    <reaction evidence="6 7">
        <text>tRNA(Lys) + L-lysine + ATP = L-lysyl-tRNA(Lys) + AMP + diphosphate</text>
        <dbReference type="Rhea" id="RHEA:20792"/>
        <dbReference type="Rhea" id="RHEA-COMP:9696"/>
        <dbReference type="Rhea" id="RHEA-COMP:9697"/>
        <dbReference type="ChEBI" id="CHEBI:30616"/>
        <dbReference type="ChEBI" id="CHEBI:32551"/>
        <dbReference type="ChEBI" id="CHEBI:33019"/>
        <dbReference type="ChEBI" id="CHEBI:78442"/>
        <dbReference type="ChEBI" id="CHEBI:78529"/>
        <dbReference type="ChEBI" id="CHEBI:456215"/>
        <dbReference type="EC" id="6.1.1.6"/>
    </reaction>
</comment>
<dbReference type="SUPFAM" id="SSF50249">
    <property type="entry name" value="Nucleic acid-binding proteins"/>
    <property type="match status" value="1"/>
</dbReference>
<feature type="binding site" evidence="7">
    <location>
        <position position="362"/>
    </location>
    <ligand>
        <name>Mg(2+)</name>
        <dbReference type="ChEBI" id="CHEBI:18420"/>
        <label>1</label>
    </ligand>
</feature>
<dbReference type="PRINTS" id="PR00982">
    <property type="entry name" value="TRNASYNTHLYS"/>
</dbReference>
<dbReference type="Pfam" id="PF00152">
    <property type="entry name" value="tRNA-synt_2"/>
    <property type="match status" value="1"/>
</dbReference>
<evidence type="ECO:0000256" key="1">
    <source>
        <dbReference type="ARBA" id="ARBA00022598"/>
    </source>
</evidence>
<feature type="domain" description="Aminoacyl-transfer RNA synthetases class-II family profile" evidence="9">
    <location>
        <begin position="165"/>
        <end position="439"/>
    </location>
</feature>
<evidence type="ECO:0000313" key="10">
    <source>
        <dbReference type="EMBL" id="OGY60118.1"/>
    </source>
</evidence>
<comment type="subcellular location">
    <subcellularLocation>
        <location evidence="7">Cytoplasm</location>
    </subcellularLocation>
</comment>
<evidence type="ECO:0000256" key="5">
    <source>
        <dbReference type="ARBA" id="ARBA00023146"/>
    </source>
</evidence>
<evidence type="ECO:0000256" key="4">
    <source>
        <dbReference type="ARBA" id="ARBA00022840"/>
    </source>
</evidence>
<dbReference type="AlphaFoldDB" id="A0A1G1Z669"/>
<comment type="similarity">
    <text evidence="7">Belongs to the class-II aminoacyl-tRNA synthetase family.</text>
</comment>
<keyword evidence="3 7" id="KW-0547">Nucleotide-binding</keyword>
<gene>
    <name evidence="7" type="primary">lysS</name>
    <name evidence="10" type="ORF">A3I31_00170</name>
</gene>
<dbReference type="PROSITE" id="PS50862">
    <property type="entry name" value="AA_TRNA_LIGASE_II"/>
    <property type="match status" value="1"/>
</dbReference>
<evidence type="ECO:0000256" key="7">
    <source>
        <dbReference type="HAMAP-Rule" id="MF_00252"/>
    </source>
</evidence>
<dbReference type="PANTHER" id="PTHR42918">
    <property type="entry name" value="LYSYL-TRNA SYNTHETASE"/>
    <property type="match status" value="1"/>
</dbReference>
<evidence type="ECO:0000256" key="3">
    <source>
        <dbReference type="ARBA" id="ARBA00022741"/>
    </source>
</evidence>
<comment type="cofactor">
    <cofactor evidence="7">
        <name>Mg(2+)</name>
        <dbReference type="ChEBI" id="CHEBI:18420"/>
    </cofactor>
    <text evidence="7">Binds 3 Mg(2+) ions per subunit.</text>
</comment>
<dbReference type="GO" id="GO:0000049">
    <property type="term" value="F:tRNA binding"/>
    <property type="evidence" value="ECO:0007669"/>
    <property type="project" value="TreeGrafter"/>
</dbReference>
<dbReference type="Gene3D" id="2.40.50.140">
    <property type="entry name" value="Nucleic acid-binding proteins"/>
    <property type="match status" value="1"/>
</dbReference>
<keyword evidence="7" id="KW-0648">Protein biosynthesis</keyword>
<proteinExistence type="inferred from homology"/>
<feature type="compositionally biased region" description="Basic and acidic residues" evidence="8">
    <location>
        <begin position="374"/>
        <end position="393"/>
    </location>
</feature>
<dbReference type="Proteomes" id="UP000178808">
    <property type="component" value="Unassembled WGS sequence"/>
</dbReference>
<comment type="subunit">
    <text evidence="7">Homodimer.</text>
</comment>
<dbReference type="Pfam" id="PF01336">
    <property type="entry name" value="tRNA_anti-codon"/>
    <property type="match status" value="1"/>
</dbReference>